<evidence type="ECO:0000256" key="1">
    <source>
        <dbReference type="SAM" id="MobiDB-lite"/>
    </source>
</evidence>
<proteinExistence type="predicted"/>
<dbReference type="EMBL" id="JBBPBF010000031">
    <property type="protein sequence ID" value="KAK7608131.1"/>
    <property type="molecule type" value="Genomic_DNA"/>
</dbReference>
<protein>
    <recommendedName>
        <fullName evidence="5">Transmembrane protein</fullName>
    </recommendedName>
</protein>
<evidence type="ECO:0000313" key="3">
    <source>
        <dbReference type="EMBL" id="KAK7608131.1"/>
    </source>
</evidence>
<name>A0ABR1MYX1_9PEZI</name>
<feature type="compositionally biased region" description="Basic residues" evidence="1">
    <location>
        <begin position="128"/>
        <end position="142"/>
    </location>
</feature>
<keyword evidence="2" id="KW-1133">Transmembrane helix</keyword>
<keyword evidence="4" id="KW-1185">Reference proteome</keyword>
<organism evidence="3 4">
    <name type="scientific">Phyllosticta paracitricarpa</name>
    <dbReference type="NCBI Taxonomy" id="2016321"/>
    <lineage>
        <taxon>Eukaryota</taxon>
        <taxon>Fungi</taxon>
        <taxon>Dikarya</taxon>
        <taxon>Ascomycota</taxon>
        <taxon>Pezizomycotina</taxon>
        <taxon>Dothideomycetes</taxon>
        <taxon>Dothideomycetes incertae sedis</taxon>
        <taxon>Botryosphaeriales</taxon>
        <taxon>Phyllostictaceae</taxon>
        <taxon>Phyllosticta</taxon>
    </lineage>
</organism>
<accession>A0ABR1MYX1</accession>
<reference evidence="3 4" key="1">
    <citation type="submission" date="2024-04" db="EMBL/GenBank/DDBJ databases">
        <title>Phyllosticta paracitricarpa is synonymous to the EU quarantine fungus P. citricarpa based on phylogenomic analyses.</title>
        <authorList>
            <consortium name="Lawrence Berkeley National Laboratory"/>
            <person name="Van ingen-buijs V.A."/>
            <person name="Van westerhoven A.C."/>
            <person name="Haridas S."/>
            <person name="Skiadas P."/>
            <person name="Martin F."/>
            <person name="Groenewald J.Z."/>
            <person name="Crous P.W."/>
            <person name="Seidl M.F."/>
        </authorList>
    </citation>
    <scope>NUCLEOTIDE SEQUENCE [LARGE SCALE GENOMIC DNA]</scope>
    <source>
        <strain evidence="3 4">CBS 141358</strain>
    </source>
</reference>
<evidence type="ECO:0008006" key="5">
    <source>
        <dbReference type="Google" id="ProtNLM"/>
    </source>
</evidence>
<gene>
    <name evidence="3" type="ORF">JOL62DRAFT_246925</name>
</gene>
<feature type="transmembrane region" description="Helical" evidence="2">
    <location>
        <begin position="36"/>
        <end position="57"/>
    </location>
</feature>
<keyword evidence="2" id="KW-0812">Transmembrane</keyword>
<comment type="caution">
    <text evidence="3">The sequence shown here is derived from an EMBL/GenBank/DDBJ whole genome shotgun (WGS) entry which is preliminary data.</text>
</comment>
<keyword evidence="2" id="KW-0472">Membrane</keyword>
<evidence type="ECO:0000256" key="2">
    <source>
        <dbReference type="SAM" id="Phobius"/>
    </source>
</evidence>
<feature type="region of interest" description="Disordered" evidence="1">
    <location>
        <begin position="116"/>
        <end position="169"/>
    </location>
</feature>
<sequence length="169" mass="19510">MWHGCGQRPRYLSIPSRPSHHGKVIIQTTQHNTTPITAAAIVCNSLTFLFFFFLPFFPAWFRKRVYGSTFPRYAIQCHYIYRIACVYRTPSCHDLGLPYIVVLLLPSSLPPVRRKKGGNLSLDVMKKAEKKKKKKDQRKGRVGHPSANPPHLTPPKTEFPTRRRRREVG</sequence>
<evidence type="ECO:0000313" key="4">
    <source>
        <dbReference type="Proteomes" id="UP001367316"/>
    </source>
</evidence>
<dbReference type="Proteomes" id="UP001367316">
    <property type="component" value="Unassembled WGS sequence"/>
</dbReference>